<dbReference type="GO" id="GO:0016579">
    <property type="term" value="P:protein deubiquitination"/>
    <property type="evidence" value="ECO:0007669"/>
    <property type="project" value="InterPro"/>
</dbReference>
<dbReference type="GO" id="GO:0004843">
    <property type="term" value="F:cysteine-type deubiquitinase activity"/>
    <property type="evidence" value="ECO:0007669"/>
    <property type="project" value="InterPro"/>
</dbReference>
<dbReference type="PANTHER" id="PTHR21646">
    <property type="entry name" value="UBIQUITIN CARBOXYL-TERMINAL HYDROLASE"/>
    <property type="match status" value="1"/>
</dbReference>
<accession>D7KHH6</accession>
<evidence type="ECO:0000259" key="1">
    <source>
        <dbReference type="PROSITE" id="PS50235"/>
    </source>
</evidence>
<dbReference type="Pfam" id="PF00443">
    <property type="entry name" value="UCH"/>
    <property type="match status" value="1"/>
</dbReference>
<evidence type="ECO:0000313" key="3">
    <source>
        <dbReference type="Proteomes" id="UP000008694"/>
    </source>
</evidence>
<dbReference type="eggNOG" id="KOG1870">
    <property type="taxonomic scope" value="Eukaryota"/>
</dbReference>
<proteinExistence type="predicted"/>
<dbReference type="SUPFAM" id="SSF54001">
    <property type="entry name" value="Cysteine proteinases"/>
    <property type="match status" value="1"/>
</dbReference>
<protein>
    <recommendedName>
        <fullName evidence="1">USP domain-containing protein</fullName>
    </recommendedName>
</protein>
<keyword evidence="3" id="KW-1185">Reference proteome</keyword>
<evidence type="ECO:0000313" key="2">
    <source>
        <dbReference type="EMBL" id="EFH67232.1"/>
    </source>
</evidence>
<dbReference type="Gramene" id="scaffold_103583.1">
    <property type="protein sequence ID" value="scaffold_103583.1"/>
    <property type="gene ID" value="scaffold_103583.1"/>
</dbReference>
<feature type="domain" description="USP" evidence="1">
    <location>
        <begin position="49"/>
        <end position="79"/>
    </location>
</feature>
<sequence>MSTQSYMRLVVNQVALASLKITRSNSSKLASADNVSSSASRKGERGGLAALMNLGNTCYMNNIIQCLVHTPPIVEFFHR</sequence>
<dbReference type="PANTHER" id="PTHR21646:SF46">
    <property type="entry name" value="UBIQUITIN CARBOXYL-TERMINAL HYDROLASE"/>
    <property type="match status" value="1"/>
</dbReference>
<dbReference type="AlphaFoldDB" id="D7KHH6"/>
<dbReference type="Gene3D" id="3.90.70.10">
    <property type="entry name" value="Cysteine proteinases"/>
    <property type="match status" value="1"/>
</dbReference>
<gene>
    <name evidence="2" type="ORF">ARALYDRAFT_890789</name>
</gene>
<name>D7KHH6_ARALL</name>
<dbReference type="Proteomes" id="UP000008694">
    <property type="component" value="Unassembled WGS sequence"/>
</dbReference>
<organism evidence="3">
    <name type="scientific">Arabidopsis lyrata subsp. lyrata</name>
    <name type="common">Lyre-leaved rock-cress</name>
    <dbReference type="NCBI Taxonomy" id="81972"/>
    <lineage>
        <taxon>Eukaryota</taxon>
        <taxon>Viridiplantae</taxon>
        <taxon>Streptophyta</taxon>
        <taxon>Embryophyta</taxon>
        <taxon>Tracheophyta</taxon>
        <taxon>Spermatophyta</taxon>
        <taxon>Magnoliopsida</taxon>
        <taxon>eudicotyledons</taxon>
        <taxon>Gunneridae</taxon>
        <taxon>Pentapetalae</taxon>
        <taxon>rosids</taxon>
        <taxon>malvids</taxon>
        <taxon>Brassicales</taxon>
        <taxon>Brassicaceae</taxon>
        <taxon>Camelineae</taxon>
        <taxon>Arabidopsis</taxon>
    </lineage>
</organism>
<dbReference type="InterPro" id="IPR050185">
    <property type="entry name" value="Ub_carboxyl-term_hydrolase"/>
</dbReference>
<reference evidence="3" key="1">
    <citation type="journal article" date="2011" name="Nat. Genet.">
        <title>The Arabidopsis lyrata genome sequence and the basis of rapid genome size change.</title>
        <authorList>
            <person name="Hu T.T."/>
            <person name="Pattyn P."/>
            <person name="Bakker E.G."/>
            <person name="Cao J."/>
            <person name="Cheng J.-F."/>
            <person name="Clark R.M."/>
            <person name="Fahlgren N."/>
            <person name="Fawcett J.A."/>
            <person name="Grimwood J."/>
            <person name="Gundlach H."/>
            <person name="Haberer G."/>
            <person name="Hollister J.D."/>
            <person name="Ossowski S."/>
            <person name="Ottilar R.P."/>
            <person name="Salamov A.A."/>
            <person name="Schneeberger K."/>
            <person name="Spannagl M."/>
            <person name="Wang X."/>
            <person name="Yang L."/>
            <person name="Nasrallah M.E."/>
            <person name="Bergelson J."/>
            <person name="Carrington J.C."/>
            <person name="Gaut B.S."/>
            <person name="Schmutz J."/>
            <person name="Mayer K.F.X."/>
            <person name="Van de Peer Y."/>
            <person name="Grigoriev I.V."/>
            <person name="Nordborg M."/>
            <person name="Weigel D."/>
            <person name="Guo Y.-L."/>
        </authorList>
    </citation>
    <scope>NUCLEOTIDE SEQUENCE [LARGE SCALE GENOMIC DNA]</scope>
    <source>
        <strain evidence="3">cv. MN47</strain>
    </source>
</reference>
<dbReference type="InterPro" id="IPR001394">
    <property type="entry name" value="Peptidase_C19_UCH"/>
</dbReference>
<dbReference type="PROSITE" id="PS50235">
    <property type="entry name" value="USP_3"/>
    <property type="match status" value="1"/>
</dbReference>
<dbReference type="HOGENOM" id="CLU_2609296_0_0_1"/>
<dbReference type="EMBL" id="GL348713">
    <property type="protein sequence ID" value="EFH67232.1"/>
    <property type="molecule type" value="Genomic_DNA"/>
</dbReference>
<dbReference type="InterPro" id="IPR038765">
    <property type="entry name" value="Papain-like_cys_pep_sf"/>
</dbReference>
<dbReference type="STRING" id="81972.D7KHH6"/>
<dbReference type="InterPro" id="IPR028889">
    <property type="entry name" value="USP"/>
</dbReference>